<dbReference type="EMBL" id="HBGQ01036289">
    <property type="protein sequence ID" value="CAD9424809.1"/>
    <property type="molecule type" value="Transcribed_RNA"/>
</dbReference>
<reference evidence="2" key="1">
    <citation type="submission" date="2021-01" db="EMBL/GenBank/DDBJ databases">
        <authorList>
            <person name="Corre E."/>
            <person name="Pelletier E."/>
            <person name="Niang G."/>
            <person name="Scheremetjew M."/>
            <person name="Finn R."/>
            <person name="Kale V."/>
            <person name="Holt S."/>
            <person name="Cochrane G."/>
            <person name="Meng A."/>
            <person name="Brown T."/>
            <person name="Cohen L."/>
        </authorList>
    </citation>
    <scope>NUCLEOTIDE SEQUENCE</scope>
    <source>
        <strain evidence="2">CCMP2222</strain>
    </source>
</reference>
<sequence length="282" mass="32040">MPDSLDKLRWILELCKKLGVVTEPRRLGGHAGAHAVWVCPLLSWHHQSFDTEPDIQGWKVPKAETTMVDYKRCKFPAGISMLDDSAAQAVDKLNDSIGNLSALEERRESEPLVTFSHFLPRIELLLEKRYLMLPCLAKAAGSTFLQARVEALRPTLHVFGHTHFGWDAVHDGVRYVQAALAYPEERKGRWHSLSNGEFGRDGPLLLWSSASGFEPKRTCRWSGYYEHHLREPEKVFELATYAAKVFRKLDERATTCDPDFSYLGPDEQPAGSRRLEVDPVKK</sequence>
<protein>
    <recommendedName>
        <fullName evidence="3">Calcineurin-like phosphoesterase domain-containing protein</fullName>
    </recommendedName>
</protein>
<evidence type="ECO:0000256" key="1">
    <source>
        <dbReference type="SAM" id="MobiDB-lite"/>
    </source>
</evidence>
<dbReference type="SUPFAM" id="SSF56300">
    <property type="entry name" value="Metallo-dependent phosphatases"/>
    <property type="match status" value="1"/>
</dbReference>
<dbReference type="PANTHER" id="PTHR36492:SF2">
    <property type="entry name" value="[ACYL-CARRIER-PROTEIN] PHOSPHODIESTERASE PPTH"/>
    <property type="match status" value="1"/>
</dbReference>
<dbReference type="AlphaFoldDB" id="A0A7S2CGR3"/>
<dbReference type="InterPro" id="IPR052963">
    <property type="entry name" value="Pantetheine_PDE"/>
</dbReference>
<proteinExistence type="predicted"/>
<feature type="compositionally biased region" description="Basic and acidic residues" evidence="1">
    <location>
        <begin position="273"/>
        <end position="282"/>
    </location>
</feature>
<organism evidence="2">
    <name type="scientific">Alexandrium andersonii</name>
    <dbReference type="NCBI Taxonomy" id="327968"/>
    <lineage>
        <taxon>Eukaryota</taxon>
        <taxon>Sar</taxon>
        <taxon>Alveolata</taxon>
        <taxon>Dinophyceae</taxon>
        <taxon>Gonyaulacales</taxon>
        <taxon>Pyrocystaceae</taxon>
        <taxon>Alexandrium</taxon>
    </lineage>
</organism>
<feature type="region of interest" description="Disordered" evidence="1">
    <location>
        <begin position="260"/>
        <end position="282"/>
    </location>
</feature>
<name>A0A7S2CGR3_9DINO</name>
<evidence type="ECO:0000313" key="2">
    <source>
        <dbReference type="EMBL" id="CAD9424809.1"/>
    </source>
</evidence>
<dbReference type="InterPro" id="IPR029052">
    <property type="entry name" value="Metallo-depent_PP-like"/>
</dbReference>
<evidence type="ECO:0008006" key="3">
    <source>
        <dbReference type="Google" id="ProtNLM"/>
    </source>
</evidence>
<gene>
    <name evidence="2" type="ORF">AAND1436_LOCUS17869</name>
</gene>
<accession>A0A7S2CGR3</accession>
<dbReference type="PANTHER" id="PTHR36492">
    <property type="match status" value="1"/>
</dbReference>
<dbReference type="Gene3D" id="3.60.21.10">
    <property type="match status" value="1"/>
</dbReference>